<comment type="caution">
    <text evidence="9">The sequence shown here is derived from an EMBL/GenBank/DDBJ whole genome shotgun (WGS) entry which is preliminary data.</text>
</comment>
<dbReference type="RefSeq" id="WP_338025121.1">
    <property type="nucleotide sequence ID" value="NZ_AZDG01000005.1"/>
</dbReference>
<evidence type="ECO:0000256" key="6">
    <source>
        <dbReference type="ARBA" id="ARBA00022989"/>
    </source>
</evidence>
<evidence type="ECO:0000256" key="2">
    <source>
        <dbReference type="ARBA" id="ARBA00009142"/>
    </source>
</evidence>
<evidence type="ECO:0000256" key="4">
    <source>
        <dbReference type="ARBA" id="ARBA00022475"/>
    </source>
</evidence>
<feature type="transmembrane region" description="Helical" evidence="8">
    <location>
        <begin position="6"/>
        <end position="28"/>
    </location>
</feature>
<evidence type="ECO:0000256" key="7">
    <source>
        <dbReference type="ARBA" id="ARBA00023136"/>
    </source>
</evidence>
<feature type="transmembrane region" description="Helical" evidence="8">
    <location>
        <begin position="70"/>
        <end position="89"/>
    </location>
</feature>
<feature type="transmembrane region" description="Helical" evidence="8">
    <location>
        <begin position="199"/>
        <end position="219"/>
    </location>
</feature>
<dbReference type="GO" id="GO:0005886">
    <property type="term" value="C:plasma membrane"/>
    <property type="evidence" value="ECO:0007669"/>
    <property type="project" value="UniProtKB-SubCell"/>
</dbReference>
<evidence type="ECO:0000313" key="10">
    <source>
        <dbReference type="Proteomes" id="UP000050929"/>
    </source>
</evidence>
<dbReference type="Proteomes" id="UP000050929">
    <property type="component" value="Unassembled WGS sequence"/>
</dbReference>
<dbReference type="STRING" id="1423811.FC72_GL001721"/>
<dbReference type="PATRIC" id="fig|1423811.3.peg.1757"/>
<organism evidence="9 10">
    <name type="scientific">Companilactobacillus tucceti DSM 20183</name>
    <dbReference type="NCBI Taxonomy" id="1423811"/>
    <lineage>
        <taxon>Bacteria</taxon>
        <taxon>Bacillati</taxon>
        <taxon>Bacillota</taxon>
        <taxon>Bacilli</taxon>
        <taxon>Lactobacillales</taxon>
        <taxon>Lactobacillaceae</taxon>
        <taxon>Companilactobacillus</taxon>
    </lineage>
</organism>
<dbReference type="PANTHER" id="PTHR30269:SF37">
    <property type="entry name" value="MEMBRANE TRANSPORTER PROTEIN"/>
    <property type="match status" value="1"/>
</dbReference>
<feature type="transmembrane region" description="Helical" evidence="8">
    <location>
        <begin position="96"/>
        <end position="114"/>
    </location>
</feature>
<evidence type="ECO:0000256" key="1">
    <source>
        <dbReference type="ARBA" id="ARBA00004651"/>
    </source>
</evidence>
<proteinExistence type="inferred from homology"/>
<evidence type="ECO:0000256" key="3">
    <source>
        <dbReference type="ARBA" id="ARBA00022448"/>
    </source>
</evidence>
<keyword evidence="5 8" id="KW-0812">Transmembrane</keyword>
<accession>A0A0R1J131</accession>
<dbReference type="PANTHER" id="PTHR30269">
    <property type="entry name" value="TRANSMEMBRANE PROTEIN YFCA"/>
    <property type="match status" value="1"/>
</dbReference>
<evidence type="ECO:0000256" key="8">
    <source>
        <dbReference type="RuleBase" id="RU363041"/>
    </source>
</evidence>
<feature type="transmembrane region" description="Helical" evidence="8">
    <location>
        <begin position="134"/>
        <end position="157"/>
    </location>
</feature>
<feature type="transmembrane region" description="Helical" evidence="8">
    <location>
        <begin position="40"/>
        <end position="58"/>
    </location>
</feature>
<keyword evidence="7 8" id="KW-0472">Membrane</keyword>
<keyword evidence="3" id="KW-0813">Transport</keyword>
<keyword evidence="6 8" id="KW-1133">Transmembrane helix</keyword>
<dbReference type="Pfam" id="PF01925">
    <property type="entry name" value="TauE"/>
    <property type="match status" value="1"/>
</dbReference>
<gene>
    <name evidence="9" type="ORF">FC72_GL001721</name>
</gene>
<sequence length="245" mass="27220">MSTIIIVISIMLFGAFIRTVFGFGDALIAMPMLTLISFDLKTSTALIGAIGLLVAIPATLKYSSEIDWSVIKRLVIGSIFGVPVGITLVKYVDVKVVGRILGLFLLIYSSYSLIQVLRNKNLKVRLYSKFWDYIFGWISGILGSAFDSHGVAVAIYGTMKEWTANEFRGILQSHFMCVSLIVVSSQMVSGFWNMEVVKLLLMTIPFLFILIPFSNWVGTKINSAEMVKYVYGLLLLFGIMLLIKG</sequence>
<feature type="transmembrane region" description="Helical" evidence="8">
    <location>
        <begin position="226"/>
        <end position="243"/>
    </location>
</feature>
<dbReference type="EMBL" id="AZDG01000005">
    <property type="protein sequence ID" value="KRK65094.1"/>
    <property type="molecule type" value="Genomic_DNA"/>
</dbReference>
<evidence type="ECO:0000313" key="9">
    <source>
        <dbReference type="EMBL" id="KRK65094.1"/>
    </source>
</evidence>
<feature type="transmembrane region" description="Helical" evidence="8">
    <location>
        <begin position="169"/>
        <end position="187"/>
    </location>
</feature>
<keyword evidence="4 8" id="KW-1003">Cell membrane</keyword>
<name>A0A0R1J131_9LACO</name>
<comment type="similarity">
    <text evidence="2 8">Belongs to the 4-toluene sulfonate uptake permease (TSUP) (TC 2.A.102) family.</text>
</comment>
<comment type="subcellular location">
    <subcellularLocation>
        <location evidence="1 8">Cell membrane</location>
        <topology evidence="1 8">Multi-pass membrane protein</topology>
    </subcellularLocation>
</comment>
<protein>
    <recommendedName>
        <fullName evidence="8">Probable membrane transporter protein</fullName>
    </recommendedName>
</protein>
<dbReference type="AlphaFoldDB" id="A0A0R1J131"/>
<dbReference type="InterPro" id="IPR002781">
    <property type="entry name" value="TM_pro_TauE-like"/>
</dbReference>
<keyword evidence="10" id="KW-1185">Reference proteome</keyword>
<evidence type="ECO:0000256" key="5">
    <source>
        <dbReference type="ARBA" id="ARBA00022692"/>
    </source>
</evidence>
<reference evidence="9 10" key="1">
    <citation type="journal article" date="2015" name="Genome Announc.">
        <title>Expanding the biotechnology potential of lactobacilli through comparative genomics of 213 strains and associated genera.</title>
        <authorList>
            <person name="Sun Z."/>
            <person name="Harris H.M."/>
            <person name="McCann A."/>
            <person name="Guo C."/>
            <person name="Argimon S."/>
            <person name="Zhang W."/>
            <person name="Yang X."/>
            <person name="Jeffery I.B."/>
            <person name="Cooney J.C."/>
            <person name="Kagawa T.F."/>
            <person name="Liu W."/>
            <person name="Song Y."/>
            <person name="Salvetti E."/>
            <person name="Wrobel A."/>
            <person name="Rasinkangas P."/>
            <person name="Parkhill J."/>
            <person name="Rea M.C."/>
            <person name="O'Sullivan O."/>
            <person name="Ritari J."/>
            <person name="Douillard F.P."/>
            <person name="Paul Ross R."/>
            <person name="Yang R."/>
            <person name="Briner A.E."/>
            <person name="Felis G.E."/>
            <person name="de Vos W.M."/>
            <person name="Barrangou R."/>
            <person name="Klaenhammer T.R."/>
            <person name="Caufield P.W."/>
            <person name="Cui Y."/>
            <person name="Zhang H."/>
            <person name="O'Toole P.W."/>
        </authorList>
    </citation>
    <scope>NUCLEOTIDE SEQUENCE [LARGE SCALE GENOMIC DNA]</scope>
    <source>
        <strain evidence="9 10">DSM 20183</strain>
    </source>
</reference>
<dbReference type="InterPro" id="IPR052017">
    <property type="entry name" value="TSUP"/>
</dbReference>